<dbReference type="EMBL" id="JAAFYZ010000028">
    <property type="protein sequence ID" value="MBS2547466.1"/>
    <property type="molecule type" value="Genomic_DNA"/>
</dbReference>
<sequence>MSEPSFAEGPDARFYPDLVESGSLSQALRVVADAEDLDVGNLRPGSSPELSVYRTAETDSDHGLIRVSTVLNRRAFSISIDSAKGNFVWADGSTTDLADVTRVIHAWCSGVVLAVLNARFPFMEFSRQAEGFERGNPSETAWDILLEDTYYAPQRGVLSLLCANPALSKLFPFYSHDVLRLAMDPFDRGAGEIKIERRNDGRFDVTRSPGGNHLMNIEIADLAAAGASLL</sequence>
<dbReference type="Proteomes" id="UP000730482">
    <property type="component" value="Unassembled WGS sequence"/>
</dbReference>
<evidence type="ECO:0000313" key="1">
    <source>
        <dbReference type="EMBL" id="MBS2547466.1"/>
    </source>
</evidence>
<dbReference type="RefSeq" id="WP_212009052.1">
    <property type="nucleotide sequence ID" value="NZ_JAAFYZ010000028.1"/>
</dbReference>
<evidence type="ECO:0000313" key="2">
    <source>
        <dbReference type="Proteomes" id="UP000730482"/>
    </source>
</evidence>
<keyword evidence="2" id="KW-1185">Reference proteome</keyword>
<protein>
    <submittedName>
        <fullName evidence="1">Uncharacterized protein</fullName>
    </submittedName>
</protein>
<reference evidence="1 2" key="1">
    <citation type="submission" date="2020-02" db="EMBL/GenBank/DDBJ databases">
        <title>Acidophilic actinobacteria isolated from forest soil.</title>
        <authorList>
            <person name="Golinska P."/>
        </authorList>
    </citation>
    <scope>NUCLEOTIDE SEQUENCE [LARGE SCALE GENOMIC DNA]</scope>
    <source>
        <strain evidence="1 2">NL8</strain>
    </source>
</reference>
<name>A0ABS5KN71_9ACTN</name>
<organism evidence="1 2">
    <name type="scientific">Catenulispora pinistramenti</name>
    <dbReference type="NCBI Taxonomy" id="2705254"/>
    <lineage>
        <taxon>Bacteria</taxon>
        <taxon>Bacillati</taxon>
        <taxon>Actinomycetota</taxon>
        <taxon>Actinomycetes</taxon>
        <taxon>Catenulisporales</taxon>
        <taxon>Catenulisporaceae</taxon>
        <taxon>Catenulispora</taxon>
    </lineage>
</organism>
<gene>
    <name evidence="1" type="ORF">KGQ19_11340</name>
</gene>
<comment type="caution">
    <text evidence="1">The sequence shown here is derived from an EMBL/GenBank/DDBJ whole genome shotgun (WGS) entry which is preliminary data.</text>
</comment>
<accession>A0ABS5KN71</accession>
<proteinExistence type="predicted"/>